<evidence type="ECO:0000256" key="1">
    <source>
        <dbReference type="SAM" id="MobiDB-lite"/>
    </source>
</evidence>
<keyword evidence="4" id="KW-1185">Reference proteome</keyword>
<keyword evidence="2" id="KW-1133">Transmembrane helix</keyword>
<dbReference type="AlphaFoldDB" id="A0A7Y0ES89"/>
<feature type="region of interest" description="Disordered" evidence="1">
    <location>
        <begin position="398"/>
        <end position="426"/>
    </location>
</feature>
<feature type="compositionally biased region" description="Polar residues" evidence="1">
    <location>
        <begin position="125"/>
        <end position="145"/>
    </location>
</feature>
<proteinExistence type="predicted"/>
<feature type="region of interest" description="Disordered" evidence="1">
    <location>
        <begin position="448"/>
        <end position="532"/>
    </location>
</feature>
<accession>A0A7Y0ES89</accession>
<feature type="region of interest" description="Disordered" evidence="1">
    <location>
        <begin position="1"/>
        <end position="36"/>
    </location>
</feature>
<feature type="compositionally biased region" description="Basic residues" evidence="1">
    <location>
        <begin position="64"/>
        <end position="74"/>
    </location>
</feature>
<evidence type="ECO:0000256" key="2">
    <source>
        <dbReference type="SAM" id="Phobius"/>
    </source>
</evidence>
<feature type="compositionally biased region" description="Low complexity" evidence="1">
    <location>
        <begin position="404"/>
        <end position="426"/>
    </location>
</feature>
<name>A0A7Y0ES89_9BIFI</name>
<keyword evidence="2" id="KW-0812">Transmembrane</keyword>
<feature type="transmembrane region" description="Helical" evidence="2">
    <location>
        <begin position="197"/>
        <end position="218"/>
    </location>
</feature>
<reference evidence="3 4" key="1">
    <citation type="submission" date="2020-02" db="EMBL/GenBank/DDBJ databases">
        <title>Characterization of phylogenetic diversity of novel bifidobacterial species isolated in Czech ZOOs.</title>
        <authorList>
            <person name="Lugli G.A."/>
            <person name="Vera N.B."/>
            <person name="Ventura M."/>
        </authorList>
    </citation>
    <scope>NUCLEOTIDE SEQUENCE [LARGE SCALE GENOMIC DNA]</scope>
    <source>
        <strain evidence="3 4">DSM 109960</strain>
    </source>
</reference>
<comment type="caution">
    <text evidence="3">The sequence shown here is derived from an EMBL/GenBank/DDBJ whole genome shotgun (WGS) entry which is preliminary data.</text>
</comment>
<feature type="region of interest" description="Disordered" evidence="1">
    <location>
        <begin position="54"/>
        <end position="192"/>
    </location>
</feature>
<dbReference type="Proteomes" id="UP000529710">
    <property type="component" value="Unassembled WGS sequence"/>
</dbReference>
<dbReference type="RefSeq" id="WP_169078465.1">
    <property type="nucleotide sequence ID" value="NZ_JAAIIF010000005.1"/>
</dbReference>
<feature type="compositionally biased region" description="Low complexity" evidence="1">
    <location>
        <begin position="178"/>
        <end position="192"/>
    </location>
</feature>
<dbReference type="EMBL" id="JAAIIF010000005">
    <property type="protein sequence ID" value="NMM95485.1"/>
    <property type="molecule type" value="Genomic_DNA"/>
</dbReference>
<feature type="compositionally biased region" description="Low complexity" evidence="1">
    <location>
        <begin position="151"/>
        <end position="165"/>
    </location>
</feature>
<sequence length="532" mass="54685">MDEQKFTGEPLNLSFPAVQKQQKTNGQDKHVASPAVSGDIVDTSWDFQPLTFPSFADEIDQKGPRHAAPKRGVRGSKSSNEEPADESSSTQDDATGSVPGQAVPNAVFLPSVPSETVQHDERNGRNGQVSGNDAQQTAVLTSRQSLVGADAGQTAKKTSAAAAGTDSDEKTSRRSRQSSKSSKSGNSHGSKGKGRTVAVVLIAIVVVIAIVAGAVVLWRAGQSSRHEAAVSDCVKAAEQYNSAKKDLDKALASAKNLQSVSESQVGDSKTIKQLKQQLDLAKQFSSAPSCAAKQSTSVLQTNAKAMNEQIGDMTDSTKSLRKAVNAVSSSKAVKDLQTLKDTVAAAQKLMDSSQGMVSDESTRTALQKAIDAANALISKNSSDDAAITDAISALNSASDEVNDSMSSATSQSQSNNGYDTDSSTSGTYGYNTYGYGYGNGTYDNSQYQYYNDNTGGQQSGTQSGQQGAGTTGGDTSGSDTKTDGGKGTGSSQGGSQNDNGNGNGNSSGSSTGTNSSNTGTGTTGGQSSGKNQ</sequence>
<organism evidence="3 4">
    <name type="scientific">Bifidobacterium erythrocebi</name>
    <dbReference type="NCBI Taxonomy" id="2675325"/>
    <lineage>
        <taxon>Bacteria</taxon>
        <taxon>Bacillati</taxon>
        <taxon>Actinomycetota</taxon>
        <taxon>Actinomycetes</taxon>
        <taxon>Bifidobacteriales</taxon>
        <taxon>Bifidobacteriaceae</taxon>
        <taxon>Bifidobacterium</taxon>
    </lineage>
</organism>
<keyword evidence="2" id="KW-0472">Membrane</keyword>
<feature type="compositionally biased region" description="Low complexity" evidence="1">
    <location>
        <begin position="448"/>
        <end position="465"/>
    </location>
</feature>
<evidence type="ECO:0000313" key="4">
    <source>
        <dbReference type="Proteomes" id="UP000529710"/>
    </source>
</evidence>
<protein>
    <submittedName>
        <fullName evidence="3">Sugar-binding domain-containing protein</fullName>
    </submittedName>
</protein>
<feature type="compositionally biased region" description="Gly residues" evidence="1">
    <location>
        <begin position="521"/>
        <end position="532"/>
    </location>
</feature>
<feature type="compositionally biased region" description="Gly residues" evidence="1">
    <location>
        <begin position="466"/>
        <end position="475"/>
    </location>
</feature>
<dbReference type="Gene3D" id="1.20.1270.90">
    <property type="entry name" value="AF1782-like"/>
    <property type="match status" value="1"/>
</dbReference>
<gene>
    <name evidence="3" type="ORF">G1C98_0221</name>
</gene>
<evidence type="ECO:0000313" key="3">
    <source>
        <dbReference type="EMBL" id="NMM95485.1"/>
    </source>
</evidence>
<feature type="compositionally biased region" description="Low complexity" evidence="1">
    <location>
        <begin position="493"/>
        <end position="520"/>
    </location>
</feature>